<evidence type="ECO:0000259" key="11">
    <source>
        <dbReference type="Pfam" id="PF02558"/>
    </source>
</evidence>
<dbReference type="InterPro" id="IPR013328">
    <property type="entry name" value="6PGD_dom2"/>
</dbReference>
<dbReference type="InterPro" id="IPR003710">
    <property type="entry name" value="ApbA"/>
</dbReference>
<dbReference type="InterPro" id="IPR036291">
    <property type="entry name" value="NAD(P)-bd_dom_sf"/>
</dbReference>
<dbReference type="InterPro" id="IPR013332">
    <property type="entry name" value="KPR_N"/>
</dbReference>
<dbReference type="Proteomes" id="UP000015531">
    <property type="component" value="Unassembled WGS sequence"/>
</dbReference>
<evidence type="ECO:0000256" key="8">
    <source>
        <dbReference type="ARBA" id="ARBA00032024"/>
    </source>
</evidence>
<dbReference type="AlphaFoldDB" id="T0I1L8"/>
<evidence type="ECO:0000313" key="15">
    <source>
        <dbReference type="Proteomes" id="UP000015531"/>
    </source>
</evidence>
<feature type="domain" description="Ketopantoate reductase C-terminal" evidence="12">
    <location>
        <begin position="176"/>
        <end position="297"/>
    </location>
</feature>
<dbReference type="PATRIC" id="fig|1331060.3.peg.3902"/>
<dbReference type="GO" id="GO:0008677">
    <property type="term" value="F:2-dehydropantoate 2-reductase activity"/>
    <property type="evidence" value="ECO:0007669"/>
    <property type="project" value="UniProtKB-EC"/>
</dbReference>
<gene>
    <name evidence="14" type="ORF">RLDS_02920</name>
    <name evidence="13" type="ORF">RLDS_20200</name>
</gene>
<dbReference type="PANTHER" id="PTHR43765:SF2">
    <property type="entry name" value="2-DEHYDROPANTOATE 2-REDUCTASE"/>
    <property type="match status" value="1"/>
</dbReference>
<evidence type="ECO:0000313" key="13">
    <source>
        <dbReference type="EMBL" id="EQB12458.1"/>
    </source>
</evidence>
<evidence type="ECO:0000256" key="3">
    <source>
        <dbReference type="ARBA" id="ARBA00013014"/>
    </source>
</evidence>
<protein>
    <recommendedName>
        <fullName evidence="4 10">2-dehydropantoate 2-reductase</fullName>
        <ecNumber evidence="3 10">1.1.1.169</ecNumber>
    </recommendedName>
    <alternativeName>
        <fullName evidence="8 10">Ketopantoate reductase</fullName>
    </alternativeName>
</protein>
<keyword evidence="7 10" id="KW-0560">Oxidoreductase</keyword>
<evidence type="ECO:0000256" key="9">
    <source>
        <dbReference type="ARBA" id="ARBA00048793"/>
    </source>
</evidence>
<dbReference type="OrthoDB" id="9793586at2"/>
<dbReference type="GO" id="GO:0005737">
    <property type="term" value="C:cytoplasm"/>
    <property type="evidence" value="ECO:0007669"/>
    <property type="project" value="TreeGrafter"/>
</dbReference>
<comment type="caution">
    <text evidence="14">The sequence shown here is derived from an EMBL/GenBank/DDBJ whole genome shotgun (WGS) entry which is preliminary data.</text>
</comment>
<dbReference type="InterPro" id="IPR013752">
    <property type="entry name" value="KPA_reductase"/>
</dbReference>
<dbReference type="RefSeq" id="WP_021224542.1">
    <property type="nucleotide sequence ID" value="NZ_ATDP01000056.1"/>
</dbReference>
<evidence type="ECO:0000256" key="4">
    <source>
        <dbReference type="ARBA" id="ARBA00019465"/>
    </source>
</evidence>
<comment type="catalytic activity">
    <reaction evidence="9 10">
        <text>(R)-pantoate + NADP(+) = 2-dehydropantoate + NADPH + H(+)</text>
        <dbReference type="Rhea" id="RHEA:16233"/>
        <dbReference type="ChEBI" id="CHEBI:11561"/>
        <dbReference type="ChEBI" id="CHEBI:15378"/>
        <dbReference type="ChEBI" id="CHEBI:15980"/>
        <dbReference type="ChEBI" id="CHEBI:57783"/>
        <dbReference type="ChEBI" id="CHEBI:58349"/>
        <dbReference type="EC" id="1.1.1.169"/>
    </reaction>
</comment>
<dbReference type="InterPro" id="IPR008927">
    <property type="entry name" value="6-PGluconate_DH-like_C_sf"/>
</dbReference>
<dbReference type="SUPFAM" id="SSF48179">
    <property type="entry name" value="6-phosphogluconate dehydrogenase C-terminal domain-like"/>
    <property type="match status" value="1"/>
</dbReference>
<dbReference type="Gene3D" id="3.40.50.720">
    <property type="entry name" value="NAD(P)-binding Rossmann-like Domain"/>
    <property type="match status" value="1"/>
</dbReference>
<keyword evidence="5 10" id="KW-0566">Pantothenate biosynthesis</keyword>
<dbReference type="UniPathway" id="UPA00028">
    <property type="reaction ID" value="UER00004"/>
</dbReference>
<dbReference type="PANTHER" id="PTHR43765">
    <property type="entry name" value="2-DEHYDROPANTOATE 2-REDUCTASE-RELATED"/>
    <property type="match status" value="1"/>
</dbReference>
<dbReference type="Gene3D" id="1.10.1040.10">
    <property type="entry name" value="N-(1-d-carboxylethyl)-l-norvaline Dehydrogenase, domain 2"/>
    <property type="match status" value="1"/>
</dbReference>
<dbReference type="EMBL" id="ATDP01000056">
    <property type="protein sequence ID" value="EQB18213.1"/>
    <property type="molecule type" value="Genomic_DNA"/>
</dbReference>
<comment type="pathway">
    <text evidence="1 10">Cofactor biosynthesis; (R)-pantothenate biosynthesis; (R)-pantoate from 3-methyl-2-oxobutanoate: step 2/2.</text>
</comment>
<dbReference type="Pfam" id="PF08546">
    <property type="entry name" value="ApbA_C"/>
    <property type="match status" value="1"/>
</dbReference>
<dbReference type="GO" id="GO:0050661">
    <property type="term" value="F:NADP binding"/>
    <property type="evidence" value="ECO:0007669"/>
    <property type="project" value="TreeGrafter"/>
</dbReference>
<feature type="domain" description="Ketopantoate reductase N-terminal" evidence="11">
    <location>
        <begin position="3"/>
        <end position="144"/>
    </location>
</feature>
<sequence>MKVAVVGAGAMGMLFGGRLARAGHDVMLIDVDAARVSAIDAHGVTENGAAVSCRAFLPGTAPRSMADLLIVFTKATHTVPAIRQNAALLRPGGVVLTVQNGLGNGSAIAAEVGADHVLVGITNWPADLEGHGEIHVSGSGMVKLWSFDGEDRPVVHSIADALEDAGLNASAEPSVDSAIWTKVIFNATLNGIAALTGLTVGQIGDIEPTRALAMRLVAEGVAIAGASGITIDEEEVRSSVAFALTHHRDHKPSMLQDVEAGRRTEVDAIQGALVNAAYRHGIAVPALETCAALLRGIDARNAPASLQQ</sequence>
<evidence type="ECO:0000256" key="1">
    <source>
        <dbReference type="ARBA" id="ARBA00004994"/>
    </source>
</evidence>
<evidence type="ECO:0000259" key="12">
    <source>
        <dbReference type="Pfam" id="PF08546"/>
    </source>
</evidence>
<dbReference type="FunFam" id="1.10.1040.10:FF:000017">
    <property type="entry name" value="2-dehydropantoate 2-reductase"/>
    <property type="match status" value="1"/>
</dbReference>
<keyword evidence="6 10" id="KW-0521">NADP</keyword>
<reference evidence="14 15" key="1">
    <citation type="journal article" date="2013" name="Genome Announc.">
        <title>Draft Genome Sequence of Sphingobium lactosutens Strain DS20T, Isolated from a Hexachlorocyclohexane Dumpsite.</title>
        <authorList>
            <person name="Kumar R."/>
            <person name="Dwivedi V."/>
            <person name="Negi V."/>
            <person name="Khurana J.P."/>
            <person name="Lal R."/>
        </authorList>
    </citation>
    <scope>NUCLEOTIDE SEQUENCE [LARGE SCALE GENOMIC DNA]</scope>
    <source>
        <strain evidence="14 15">DS20</strain>
    </source>
</reference>
<keyword evidence="15" id="KW-1185">Reference proteome</keyword>
<evidence type="ECO:0000256" key="6">
    <source>
        <dbReference type="ARBA" id="ARBA00022857"/>
    </source>
</evidence>
<dbReference type="EMBL" id="ATDP01000103">
    <property type="protein sequence ID" value="EQB12458.1"/>
    <property type="molecule type" value="Genomic_DNA"/>
</dbReference>
<evidence type="ECO:0000313" key="14">
    <source>
        <dbReference type="EMBL" id="EQB18213.1"/>
    </source>
</evidence>
<dbReference type="Pfam" id="PF02558">
    <property type="entry name" value="ApbA"/>
    <property type="match status" value="1"/>
</dbReference>
<comment type="similarity">
    <text evidence="2 10">Belongs to the ketopantoate reductase family.</text>
</comment>
<dbReference type="SUPFAM" id="SSF51735">
    <property type="entry name" value="NAD(P)-binding Rossmann-fold domains"/>
    <property type="match status" value="1"/>
</dbReference>
<dbReference type="NCBIfam" id="TIGR00745">
    <property type="entry name" value="apbA_panE"/>
    <property type="match status" value="1"/>
</dbReference>
<dbReference type="InterPro" id="IPR050838">
    <property type="entry name" value="Ketopantoate_reductase"/>
</dbReference>
<evidence type="ECO:0000256" key="7">
    <source>
        <dbReference type="ARBA" id="ARBA00023002"/>
    </source>
</evidence>
<accession>T0I1L8</accession>
<proteinExistence type="inferred from homology"/>
<evidence type="ECO:0000256" key="10">
    <source>
        <dbReference type="RuleBase" id="RU362068"/>
    </source>
</evidence>
<organism evidence="14 15">
    <name type="scientific">Sphingobium lactosutens DS20</name>
    <dbReference type="NCBI Taxonomy" id="1331060"/>
    <lineage>
        <taxon>Bacteria</taxon>
        <taxon>Pseudomonadati</taxon>
        <taxon>Pseudomonadota</taxon>
        <taxon>Alphaproteobacteria</taxon>
        <taxon>Sphingomonadales</taxon>
        <taxon>Sphingomonadaceae</taxon>
        <taxon>Sphingobium</taxon>
    </lineage>
</organism>
<dbReference type="EC" id="1.1.1.169" evidence="3 10"/>
<name>T0I1L8_9SPHN</name>
<dbReference type="eggNOG" id="COG1893">
    <property type="taxonomic scope" value="Bacteria"/>
</dbReference>
<evidence type="ECO:0000256" key="2">
    <source>
        <dbReference type="ARBA" id="ARBA00007870"/>
    </source>
</evidence>
<dbReference type="GO" id="GO:0015940">
    <property type="term" value="P:pantothenate biosynthetic process"/>
    <property type="evidence" value="ECO:0007669"/>
    <property type="project" value="UniProtKB-UniPathway"/>
</dbReference>
<comment type="function">
    <text evidence="10">Catalyzes the NADPH-dependent reduction of ketopantoate into pantoic acid.</text>
</comment>
<evidence type="ECO:0000256" key="5">
    <source>
        <dbReference type="ARBA" id="ARBA00022655"/>
    </source>
</evidence>